<comment type="caution">
    <text evidence="1">The sequence shown here is derived from an EMBL/GenBank/DDBJ whole genome shotgun (WGS) entry which is preliminary data.</text>
</comment>
<dbReference type="RefSeq" id="WP_251796194.1">
    <property type="nucleotide sequence ID" value="NZ_JAMQOL010000002.1"/>
</dbReference>
<accession>A0ABT0XRC4</accession>
<dbReference type="EMBL" id="JAMQOL010000002">
    <property type="protein sequence ID" value="MCM4076287.1"/>
    <property type="molecule type" value="Genomic_DNA"/>
</dbReference>
<dbReference type="Proteomes" id="UP001523216">
    <property type="component" value="Unassembled WGS sequence"/>
</dbReference>
<reference evidence="1 2" key="1">
    <citation type="submission" date="2022-06" db="EMBL/GenBank/DDBJ databases">
        <title>Actinoplanes abujensis sp. nov., isolated from Nigerian arid soil.</title>
        <authorList>
            <person name="Ding P."/>
        </authorList>
    </citation>
    <scope>NUCLEOTIDE SEQUENCE [LARGE SCALE GENOMIC DNA]</scope>
    <source>
        <strain evidence="2">TRM88002</strain>
    </source>
</reference>
<proteinExistence type="predicted"/>
<organism evidence="1 2">
    <name type="scientific">Paractinoplanes hotanensis</name>
    <dbReference type="NCBI Taxonomy" id="2906497"/>
    <lineage>
        <taxon>Bacteria</taxon>
        <taxon>Bacillati</taxon>
        <taxon>Actinomycetota</taxon>
        <taxon>Actinomycetes</taxon>
        <taxon>Micromonosporales</taxon>
        <taxon>Micromonosporaceae</taxon>
        <taxon>Paractinoplanes</taxon>
    </lineage>
</organism>
<protein>
    <recommendedName>
        <fullName evidence="3">Hydroxypyruvate isomerase</fullName>
    </recommendedName>
</protein>
<keyword evidence="2" id="KW-1185">Reference proteome</keyword>
<sequence length="56" mass="6217">MRLAVSAETVFLDLPVAERLRRIDELGYQGVVALESWASGSSEEALARFRSAFTED</sequence>
<evidence type="ECO:0000313" key="1">
    <source>
        <dbReference type="EMBL" id="MCM4076287.1"/>
    </source>
</evidence>
<evidence type="ECO:0000313" key="2">
    <source>
        <dbReference type="Proteomes" id="UP001523216"/>
    </source>
</evidence>
<evidence type="ECO:0008006" key="3">
    <source>
        <dbReference type="Google" id="ProtNLM"/>
    </source>
</evidence>
<name>A0ABT0XRC4_9ACTN</name>
<gene>
    <name evidence="1" type="ORF">LXN57_01770</name>
</gene>